<dbReference type="Gene3D" id="3.40.50.300">
    <property type="entry name" value="P-loop containing nucleotide triphosphate hydrolases"/>
    <property type="match status" value="3"/>
</dbReference>
<comment type="subcellular location">
    <subcellularLocation>
        <location evidence="12">Cell membrane</location>
        <topology evidence="12">Peripheral membrane protein</topology>
        <orientation evidence="12">Cytoplasmic side</orientation>
    </subcellularLocation>
    <subcellularLocation>
        <location evidence="12">Cytoplasm</location>
    </subcellularLocation>
    <subcellularLocation>
        <location evidence="1">Membrane</location>
        <topology evidence="1">Peripheral membrane protein</topology>
    </subcellularLocation>
    <text evidence="12">Distribution is 50-50.</text>
</comment>
<evidence type="ECO:0000256" key="9">
    <source>
        <dbReference type="ARBA" id="ARBA00022967"/>
    </source>
</evidence>
<dbReference type="SMART" id="SM00957">
    <property type="entry name" value="SecA_DEAD"/>
    <property type="match status" value="1"/>
</dbReference>
<dbReference type="EMBL" id="WHOD01000101">
    <property type="protein sequence ID" value="NOU96664.1"/>
    <property type="molecule type" value="Genomic_DNA"/>
</dbReference>
<dbReference type="InterPro" id="IPR044722">
    <property type="entry name" value="SecA_SF2_C"/>
</dbReference>
<dbReference type="GO" id="GO:0008564">
    <property type="term" value="F:protein-exporting ATPase activity"/>
    <property type="evidence" value="ECO:0007669"/>
    <property type="project" value="UniProtKB-EC"/>
</dbReference>
<evidence type="ECO:0000256" key="12">
    <source>
        <dbReference type="HAMAP-Rule" id="MF_01382"/>
    </source>
</evidence>
<evidence type="ECO:0000259" key="16">
    <source>
        <dbReference type="PROSITE" id="PS51196"/>
    </source>
</evidence>
<organism evidence="17 18">
    <name type="scientific">Paenibacillus foliorum</name>
    <dbReference type="NCBI Taxonomy" id="2654974"/>
    <lineage>
        <taxon>Bacteria</taxon>
        <taxon>Bacillati</taxon>
        <taxon>Bacillota</taxon>
        <taxon>Bacilli</taxon>
        <taxon>Bacillales</taxon>
        <taxon>Paenibacillaceae</taxon>
        <taxon>Paenibacillus</taxon>
    </lineage>
</organism>
<evidence type="ECO:0000256" key="6">
    <source>
        <dbReference type="ARBA" id="ARBA00022741"/>
    </source>
</evidence>
<dbReference type="InterPro" id="IPR011115">
    <property type="entry name" value="SecA_DEAD"/>
</dbReference>
<protein>
    <recommendedName>
        <fullName evidence="12 13">Protein translocase subunit SecA</fullName>
        <ecNumber evidence="12">7.4.2.8</ecNumber>
    </recommendedName>
</protein>
<dbReference type="FunFam" id="3.40.50.300:FF:000429">
    <property type="entry name" value="Preprotein translocase subunit SecA"/>
    <property type="match status" value="1"/>
</dbReference>
<feature type="domain" description="SecA family profile" evidence="16">
    <location>
        <begin position="3"/>
        <end position="576"/>
    </location>
</feature>
<dbReference type="PANTHER" id="PTHR30612:SF0">
    <property type="entry name" value="CHLOROPLAST PROTEIN-TRANSPORTING ATPASE"/>
    <property type="match status" value="1"/>
</dbReference>
<dbReference type="GO" id="GO:0017038">
    <property type="term" value="P:protein import"/>
    <property type="evidence" value="ECO:0007669"/>
    <property type="project" value="InterPro"/>
</dbReference>
<feature type="binding site" evidence="12">
    <location>
        <position position="498"/>
    </location>
    <ligand>
        <name>ATP</name>
        <dbReference type="ChEBI" id="CHEBI:30616"/>
    </ligand>
</feature>
<evidence type="ECO:0000256" key="10">
    <source>
        <dbReference type="ARBA" id="ARBA00023010"/>
    </source>
</evidence>
<dbReference type="PROSITE" id="PS51194">
    <property type="entry name" value="HELICASE_CTER"/>
    <property type="match status" value="1"/>
</dbReference>
<dbReference type="InterPro" id="IPR011116">
    <property type="entry name" value="SecA_Wing/Scaffold"/>
</dbReference>
<evidence type="ECO:0000256" key="3">
    <source>
        <dbReference type="ARBA" id="ARBA00022448"/>
    </source>
</evidence>
<dbReference type="Pfam" id="PF07517">
    <property type="entry name" value="SecA_DEAD"/>
    <property type="match status" value="1"/>
</dbReference>
<evidence type="ECO:0000259" key="14">
    <source>
        <dbReference type="PROSITE" id="PS51192"/>
    </source>
</evidence>
<dbReference type="Pfam" id="PF01043">
    <property type="entry name" value="SecA_PP_bind"/>
    <property type="match status" value="1"/>
</dbReference>
<dbReference type="PROSITE" id="PS51192">
    <property type="entry name" value="HELICASE_ATP_BIND_1"/>
    <property type="match status" value="1"/>
</dbReference>
<dbReference type="PANTHER" id="PTHR30612">
    <property type="entry name" value="SECA INNER MEMBRANE COMPONENT OF SEC PROTEIN SECRETION SYSTEM"/>
    <property type="match status" value="1"/>
</dbReference>
<evidence type="ECO:0000256" key="2">
    <source>
        <dbReference type="ARBA" id="ARBA00007650"/>
    </source>
</evidence>
<dbReference type="InterPro" id="IPR014018">
    <property type="entry name" value="SecA_motor_DEAD"/>
</dbReference>
<comment type="subunit">
    <text evidence="12">Monomer and homodimer. Part of the essential Sec protein translocation apparatus which comprises SecA, SecYEG and auxiliary proteins SecDF. Other proteins may also be involved.</text>
</comment>
<dbReference type="InterPro" id="IPR001650">
    <property type="entry name" value="Helicase_C-like"/>
</dbReference>
<dbReference type="InterPro" id="IPR027417">
    <property type="entry name" value="P-loop_NTPase"/>
</dbReference>
<evidence type="ECO:0000256" key="4">
    <source>
        <dbReference type="ARBA" id="ARBA00022475"/>
    </source>
</evidence>
<dbReference type="SUPFAM" id="SSF81886">
    <property type="entry name" value="Helical scaffold and wing domains of SecA"/>
    <property type="match status" value="1"/>
</dbReference>
<dbReference type="Pfam" id="PF07516">
    <property type="entry name" value="SecA_SW"/>
    <property type="match status" value="1"/>
</dbReference>
<dbReference type="GO" id="GO:0005886">
    <property type="term" value="C:plasma membrane"/>
    <property type="evidence" value="ECO:0007669"/>
    <property type="project" value="UniProtKB-SubCell"/>
</dbReference>
<reference evidence="17" key="1">
    <citation type="submission" date="2019-10" db="EMBL/GenBank/DDBJ databases">
        <title>Description of Paenibacillus glebae sp. nov.</title>
        <authorList>
            <person name="Carlier A."/>
            <person name="Qi S."/>
        </authorList>
    </citation>
    <scope>NUCLEOTIDE SEQUENCE</scope>
    <source>
        <strain evidence="17">LMG 31456</strain>
    </source>
</reference>
<keyword evidence="10 12" id="KW-0811">Translocation</keyword>
<dbReference type="PRINTS" id="PR00906">
    <property type="entry name" value="SECA"/>
</dbReference>
<keyword evidence="3 12" id="KW-0813">Transport</keyword>
<dbReference type="SUPFAM" id="SSF81767">
    <property type="entry name" value="Pre-protein crosslinking domain of SecA"/>
    <property type="match status" value="1"/>
</dbReference>
<dbReference type="GO" id="GO:0005524">
    <property type="term" value="F:ATP binding"/>
    <property type="evidence" value="ECO:0007669"/>
    <property type="project" value="UniProtKB-UniRule"/>
</dbReference>
<keyword evidence="11 12" id="KW-0472">Membrane</keyword>
<dbReference type="Proteomes" id="UP000641588">
    <property type="component" value="Unassembled WGS sequence"/>
</dbReference>
<comment type="similarity">
    <text evidence="2 12 13">Belongs to the SecA family.</text>
</comment>
<dbReference type="RefSeq" id="WP_171654902.1">
    <property type="nucleotide sequence ID" value="NZ_WHOD01000101.1"/>
</dbReference>
<evidence type="ECO:0000313" key="17">
    <source>
        <dbReference type="EMBL" id="NOU96664.1"/>
    </source>
</evidence>
<keyword evidence="5 12" id="KW-0963">Cytoplasm</keyword>
<dbReference type="PROSITE" id="PS51196">
    <property type="entry name" value="SECA_MOTOR_DEAD"/>
    <property type="match status" value="1"/>
</dbReference>
<dbReference type="GO" id="GO:0005829">
    <property type="term" value="C:cytosol"/>
    <property type="evidence" value="ECO:0007669"/>
    <property type="project" value="TreeGrafter"/>
</dbReference>
<keyword evidence="4 12" id="KW-1003">Cell membrane</keyword>
<sequence>MLGLLRDYYHKASVDRNLSKYKPLIARINLLHKGFENNSNDELFMHTQTMKQHISNGKSLSDQLPEAYALVKEAFFRVFGYRIHDAQLMGAIVLHEGNIAEMKTGEGKTAVAVFAAYLNALSGEGVHIVTVNPYLAERDSTEMGEIFRFLGLTVGCIESNMSISQKQAQYQCDVTYATHYELGFDYLRDHMVYDISNRVQRKLNYVILDEVDSILIDEARTPLLISEEPGKGTEYFYYIDNIVKALTSEDYEIFEQTKQIMLTEKGVDRCEMALSLTNLMHIDNADLYNKILQSLRAHFILKKDVDYVLVTNEQAKTEAVIVDQNTGRLLFGRRFVEGLHQAIEAKERIIVMGQPATLSTITLQNYFRMYGKLSGMTGTATEVKDEFIKTYGTDVIAIPTNKPINRIDHPDLLFITEEEKFIRIVEEIISVNERGQPILVGTASIQKSELLSAMLLEQNIPHKVLNAKNYKEEADVIRLAGQRGSVTISTNMAGRGVDIRLGEGVEELGGLMVIGTIRHDSLRIDNQLRGRSGRQGDCGSSRFFICFEDELLMNYYPDHLMDELLNNNCSDFALINNPRYARGIRDAQAHVEGELQTIRERVMGYDQVLDLQRRIIYTMRNEMLEMDDLTSKVQTLIQKTIQQKVAEFCQGSLPEDWDMIGLTISLGSVFPYKRPLRLDRLHELEQGELIGMFTQQLMEYYKDKEVAFEGNAIELKRQAFIYSIDMNWMHYLEAVEEVKNGIELRNYAQLDPIVEFERETFQMFNKFISSIEQETLRIIWNSMD</sequence>
<dbReference type="PROSITE" id="PS01312">
    <property type="entry name" value="SECA"/>
    <property type="match status" value="1"/>
</dbReference>
<evidence type="ECO:0000256" key="11">
    <source>
        <dbReference type="ARBA" id="ARBA00023136"/>
    </source>
</evidence>
<feature type="domain" description="Helicase C-terminal" evidence="15">
    <location>
        <begin position="423"/>
        <end position="580"/>
    </location>
</feature>
<feature type="binding site" evidence="12">
    <location>
        <begin position="105"/>
        <end position="109"/>
    </location>
    <ligand>
        <name>ATP</name>
        <dbReference type="ChEBI" id="CHEBI:30616"/>
    </ligand>
</feature>
<dbReference type="GO" id="GO:0065002">
    <property type="term" value="P:intracellular protein transmembrane transport"/>
    <property type="evidence" value="ECO:0007669"/>
    <property type="project" value="UniProtKB-UniRule"/>
</dbReference>
<feature type="binding site" evidence="12">
    <location>
        <position position="87"/>
    </location>
    <ligand>
        <name>ATP</name>
        <dbReference type="ChEBI" id="CHEBI:30616"/>
    </ligand>
</feature>
<evidence type="ECO:0000256" key="1">
    <source>
        <dbReference type="ARBA" id="ARBA00004170"/>
    </source>
</evidence>
<comment type="caution">
    <text evidence="17">The sequence shown here is derived from an EMBL/GenBank/DDBJ whole genome shotgun (WGS) entry which is preliminary data.</text>
</comment>
<dbReference type="InterPro" id="IPR011130">
    <property type="entry name" value="SecA_preprotein_X-link_dom"/>
</dbReference>
<dbReference type="AlphaFoldDB" id="A0A972GTM5"/>
<evidence type="ECO:0000256" key="5">
    <source>
        <dbReference type="ARBA" id="ARBA00022490"/>
    </source>
</evidence>
<dbReference type="InterPro" id="IPR020937">
    <property type="entry name" value="SecA_CS"/>
</dbReference>
<dbReference type="SUPFAM" id="SSF52540">
    <property type="entry name" value="P-loop containing nucleoside triphosphate hydrolases"/>
    <property type="match status" value="2"/>
</dbReference>
<dbReference type="EC" id="7.4.2.8" evidence="12"/>
<gene>
    <name evidence="12 17" type="primary">secA</name>
    <name evidence="17" type="ORF">GC093_26090</name>
</gene>
<dbReference type="Pfam" id="PF21090">
    <property type="entry name" value="P-loop_SecA"/>
    <property type="match status" value="1"/>
</dbReference>
<keyword evidence="9 12" id="KW-1278">Translocase</keyword>
<keyword evidence="8 12" id="KW-0653">Protein transport</keyword>
<keyword evidence="18" id="KW-1185">Reference proteome</keyword>
<comment type="function">
    <text evidence="12">Part of the Sec protein translocase complex. Interacts with the SecYEG preprotein conducting channel. Has a central role in coupling the hydrolysis of ATP to the transfer of proteins into and across the cell membrane, serving as an ATP-driven molecular motor driving the stepwise translocation of polypeptide chains across the membrane.</text>
</comment>
<dbReference type="InterPro" id="IPR000185">
    <property type="entry name" value="SecA"/>
</dbReference>
<feature type="domain" description="Helicase ATP-binding" evidence="14">
    <location>
        <begin position="89"/>
        <end position="296"/>
    </location>
</feature>
<dbReference type="GO" id="GO:0043952">
    <property type="term" value="P:protein transport by the Sec complex"/>
    <property type="evidence" value="ECO:0007669"/>
    <property type="project" value="TreeGrafter"/>
</dbReference>
<dbReference type="GO" id="GO:0006605">
    <property type="term" value="P:protein targeting"/>
    <property type="evidence" value="ECO:0007669"/>
    <property type="project" value="UniProtKB-UniRule"/>
</dbReference>
<evidence type="ECO:0000256" key="8">
    <source>
        <dbReference type="ARBA" id="ARBA00022927"/>
    </source>
</evidence>
<dbReference type="NCBIfam" id="TIGR00963">
    <property type="entry name" value="secA"/>
    <property type="match status" value="1"/>
</dbReference>
<keyword evidence="6 12" id="KW-0547">Nucleotide-binding</keyword>
<dbReference type="GO" id="GO:0031522">
    <property type="term" value="C:cell envelope Sec protein transport complex"/>
    <property type="evidence" value="ECO:0007669"/>
    <property type="project" value="TreeGrafter"/>
</dbReference>
<dbReference type="CDD" id="cd17928">
    <property type="entry name" value="DEXDc_SecA"/>
    <property type="match status" value="1"/>
</dbReference>
<accession>A0A972GTM5</accession>
<dbReference type="InterPro" id="IPR014001">
    <property type="entry name" value="Helicase_ATP-bd"/>
</dbReference>
<dbReference type="CDD" id="cd18803">
    <property type="entry name" value="SF2_C_secA"/>
    <property type="match status" value="1"/>
</dbReference>
<evidence type="ECO:0000313" key="18">
    <source>
        <dbReference type="Proteomes" id="UP000641588"/>
    </source>
</evidence>
<dbReference type="InterPro" id="IPR036266">
    <property type="entry name" value="SecA_Wing/Scaffold_sf"/>
</dbReference>
<evidence type="ECO:0000256" key="13">
    <source>
        <dbReference type="RuleBase" id="RU003874"/>
    </source>
</evidence>
<comment type="catalytic activity">
    <reaction evidence="12">
        <text>ATP + H2O + cellular proteinSide 1 = ADP + phosphate + cellular proteinSide 2.</text>
        <dbReference type="EC" id="7.4.2.8"/>
    </reaction>
</comment>
<dbReference type="SMART" id="SM00958">
    <property type="entry name" value="SecA_PP_bind"/>
    <property type="match status" value="1"/>
</dbReference>
<evidence type="ECO:0000259" key="15">
    <source>
        <dbReference type="PROSITE" id="PS51194"/>
    </source>
</evidence>
<proteinExistence type="inferred from homology"/>
<dbReference type="Gene3D" id="1.10.3060.10">
    <property type="entry name" value="Helical scaffold and wing domains of SecA"/>
    <property type="match status" value="1"/>
</dbReference>
<keyword evidence="7 12" id="KW-0067">ATP-binding</keyword>
<evidence type="ECO:0000256" key="7">
    <source>
        <dbReference type="ARBA" id="ARBA00022840"/>
    </source>
</evidence>
<dbReference type="Gene3D" id="3.90.1440.10">
    <property type="entry name" value="SecA, preprotein cross-linking domain"/>
    <property type="match status" value="1"/>
</dbReference>
<dbReference type="InterPro" id="IPR036670">
    <property type="entry name" value="SecA_X-link_sf"/>
</dbReference>
<name>A0A972GTM5_9BACL</name>
<dbReference type="HAMAP" id="MF_01382">
    <property type="entry name" value="SecA"/>
    <property type="match status" value="1"/>
</dbReference>